<gene>
    <name evidence="2" type="ORF">CATMQ487_27460</name>
</gene>
<accession>A0ABM7YMT8</accession>
<dbReference type="InterPro" id="IPR042100">
    <property type="entry name" value="Bug_dom1"/>
</dbReference>
<evidence type="ECO:0000256" key="1">
    <source>
        <dbReference type="ARBA" id="ARBA00006987"/>
    </source>
</evidence>
<reference evidence="2" key="1">
    <citation type="submission" date="2022-04" db="EMBL/GenBank/DDBJ databases">
        <title>Whole genome sequence of Sphaerotilus sp. FB-5.</title>
        <authorList>
            <person name="Takeda M."/>
            <person name="Narihara S."/>
            <person name="Akimoto M."/>
            <person name="Akimoto R."/>
            <person name="Nishiyashiki S."/>
            <person name="Murakami T."/>
        </authorList>
    </citation>
    <scope>NUCLEOTIDE SEQUENCE</scope>
    <source>
        <strain evidence="2">FB-5</strain>
    </source>
</reference>
<dbReference type="PANTHER" id="PTHR42928">
    <property type="entry name" value="TRICARBOXYLATE-BINDING PROTEIN"/>
    <property type="match status" value="1"/>
</dbReference>
<dbReference type="Pfam" id="PF03401">
    <property type="entry name" value="TctC"/>
    <property type="match status" value="1"/>
</dbReference>
<dbReference type="InterPro" id="IPR005064">
    <property type="entry name" value="BUG"/>
</dbReference>
<evidence type="ECO:0008006" key="4">
    <source>
        <dbReference type="Google" id="ProtNLM"/>
    </source>
</evidence>
<evidence type="ECO:0000313" key="2">
    <source>
        <dbReference type="EMBL" id="BDI05776.1"/>
    </source>
</evidence>
<dbReference type="Gene3D" id="3.40.190.150">
    <property type="entry name" value="Bordetella uptake gene, domain 1"/>
    <property type="match status" value="1"/>
</dbReference>
<dbReference type="Proteomes" id="UP001057498">
    <property type="component" value="Chromosome"/>
</dbReference>
<name>A0ABM7YMT8_9BURK</name>
<dbReference type="CDD" id="cd07012">
    <property type="entry name" value="PBP2_Bug_TTT"/>
    <property type="match status" value="1"/>
</dbReference>
<sequence length="317" mass="33150">MLVAACSATRPAQAQDAAAFPQRPVRFVNNFPPAGPSDILARSVADVLQAQWKQPVTVESKAGAGGNLGADTVAKAAPDGHTLLFGIDSTFTVNPHLYKAMPFKPADLKPVLIMSSSGLLVGVNAATGLKSMKELIAEGKAKDSKGVTFSSGGNGSPGHLASEQFTEFTQAKITHVPYKGNTPAVQAVVAAEVTGGMLATPGMLPHVKSGKVTALAVTSRQRSRLAPEVPTVGELGLPQLEQEVYYLVMAPVGTPDALVQQLAKAIADALQRPDNQARLAQLDMHWQGLSGAAASKRLAELSERYARIVKATGMRVD</sequence>
<organism evidence="2 3">
    <name type="scientific">Sphaerotilus microaerophilus</name>
    <dbReference type="NCBI Taxonomy" id="2914710"/>
    <lineage>
        <taxon>Bacteria</taxon>
        <taxon>Pseudomonadati</taxon>
        <taxon>Pseudomonadota</taxon>
        <taxon>Betaproteobacteria</taxon>
        <taxon>Burkholderiales</taxon>
        <taxon>Sphaerotilaceae</taxon>
        <taxon>Sphaerotilus</taxon>
    </lineage>
</organism>
<dbReference type="Gene3D" id="3.40.190.10">
    <property type="entry name" value="Periplasmic binding protein-like II"/>
    <property type="match status" value="1"/>
</dbReference>
<dbReference type="SUPFAM" id="SSF53850">
    <property type="entry name" value="Periplasmic binding protein-like II"/>
    <property type="match status" value="1"/>
</dbReference>
<dbReference type="PANTHER" id="PTHR42928:SF5">
    <property type="entry name" value="BLR1237 PROTEIN"/>
    <property type="match status" value="1"/>
</dbReference>
<keyword evidence="3" id="KW-1185">Reference proteome</keyword>
<evidence type="ECO:0000313" key="3">
    <source>
        <dbReference type="Proteomes" id="UP001057498"/>
    </source>
</evidence>
<proteinExistence type="inferred from homology"/>
<protein>
    <recommendedName>
        <fullName evidence="4">TctC</fullName>
    </recommendedName>
</protein>
<dbReference type="EMBL" id="AP025730">
    <property type="protein sequence ID" value="BDI05776.1"/>
    <property type="molecule type" value="Genomic_DNA"/>
</dbReference>
<comment type="similarity">
    <text evidence="1">Belongs to the UPF0065 (bug) family.</text>
</comment>
<dbReference type="PIRSF" id="PIRSF017082">
    <property type="entry name" value="YflP"/>
    <property type="match status" value="1"/>
</dbReference>